<keyword evidence="1" id="KW-0472">Membrane</keyword>
<evidence type="ECO:0000256" key="1">
    <source>
        <dbReference type="SAM" id="Phobius"/>
    </source>
</evidence>
<dbReference type="OMA" id="HAIQFFT"/>
<accession>A0A0M9FR09</accession>
<reference evidence="2 3" key="1">
    <citation type="submission" date="2015-07" db="EMBL/GenBank/DDBJ databases">
        <title>High-quality genome of monoxenous trypanosomatid Leptomonas pyrrhocoris.</title>
        <authorList>
            <person name="Flegontov P."/>
            <person name="Butenko A."/>
            <person name="Firsov S."/>
            <person name="Vlcek C."/>
            <person name="Logacheva M.D."/>
            <person name="Field M."/>
            <person name="Filatov D."/>
            <person name="Flegontova O."/>
            <person name="Gerasimov E."/>
            <person name="Jackson A.P."/>
            <person name="Kelly S."/>
            <person name="Opperdoes F."/>
            <person name="O'Reilly A."/>
            <person name="Votypka J."/>
            <person name="Yurchenko V."/>
            <person name="Lukes J."/>
        </authorList>
    </citation>
    <scope>NUCLEOTIDE SEQUENCE [LARGE SCALE GENOMIC DNA]</scope>
    <source>
        <strain evidence="2">H10</strain>
    </source>
</reference>
<dbReference type="AlphaFoldDB" id="A0A0M9FR09"/>
<evidence type="ECO:0000313" key="2">
    <source>
        <dbReference type="EMBL" id="KPA74223.1"/>
    </source>
</evidence>
<evidence type="ECO:0000313" key="3">
    <source>
        <dbReference type="Proteomes" id="UP000037923"/>
    </source>
</evidence>
<organism evidence="2 3">
    <name type="scientific">Leptomonas pyrrhocoris</name>
    <name type="common">Firebug parasite</name>
    <dbReference type="NCBI Taxonomy" id="157538"/>
    <lineage>
        <taxon>Eukaryota</taxon>
        <taxon>Discoba</taxon>
        <taxon>Euglenozoa</taxon>
        <taxon>Kinetoplastea</taxon>
        <taxon>Metakinetoplastina</taxon>
        <taxon>Trypanosomatida</taxon>
        <taxon>Trypanosomatidae</taxon>
        <taxon>Leishmaniinae</taxon>
        <taxon>Leptomonas</taxon>
    </lineage>
</organism>
<proteinExistence type="predicted"/>
<sequence length="576" mass="64174">MSSSIHVILVGTDAFRVEGALQGTMVHTHKAWNKSYQFSCTSALSVDKVDKRLLLVCHVIILCKGCRSPANKSSYSNRVVLALPDATPSCIKEVEDGAFYYGVCALEELKTKALTIGLAPPHVIYDAHFSRFTEVGEAAFKRAFWLLDRDADGLLRLPELVGWRKQVEPTDFSAEEDMVSFLSDWGGAVATEKQADLKAFLDLHLGWLTRGSTMEAWATLHASGIHPDGLPYSWYDLHSIRVDRESNTYLSGHAIQFFTNVYKLKRFAETADIWAVTPGCPWASVDGFLQERIPMVKYVEYWKYMALARREDVIRYARYMGYKGEISYLFTRRSARAYRTPDETVPNTIHVLVVGAAHSGRRSLMYALTSSGGDAYQKSDLRSATCVRTTTFFAAKGRDEAEEAQTLVYTTVAPEESQYILADPERSKTYDVVLLCYDGADITTSGAYVMGLFDAVCATEGCERMPFVVVMTKADAVRPEVDDQAAEAGTRLQNYCLAHQLLWPPVITSSEQPDQSEASSLNQYMYAVTSDPTLAVGQPPLTYVRIVRRATFVAILAVAVAGAAQTLVSYIRRRRR</sequence>
<dbReference type="EMBL" id="LGTL01000030">
    <property type="protein sequence ID" value="KPA74223.1"/>
    <property type="molecule type" value="Genomic_DNA"/>
</dbReference>
<keyword evidence="3" id="KW-1185">Reference proteome</keyword>
<dbReference type="RefSeq" id="XP_015652662.1">
    <property type="nucleotide sequence ID" value="XM_015808611.1"/>
</dbReference>
<dbReference type="GeneID" id="26909526"/>
<dbReference type="SUPFAM" id="SSF52540">
    <property type="entry name" value="P-loop containing nucleoside triphosphate hydrolases"/>
    <property type="match status" value="1"/>
</dbReference>
<protein>
    <submittedName>
        <fullName evidence="2">Uncharacterized protein</fullName>
    </submittedName>
</protein>
<gene>
    <name evidence="2" type="ORF">ABB37_09243</name>
</gene>
<name>A0A0M9FR09_LEPPY</name>
<dbReference type="Gene3D" id="1.10.238.10">
    <property type="entry name" value="EF-hand"/>
    <property type="match status" value="2"/>
</dbReference>
<comment type="caution">
    <text evidence="2">The sequence shown here is derived from an EMBL/GenBank/DDBJ whole genome shotgun (WGS) entry which is preliminary data.</text>
</comment>
<keyword evidence="1" id="KW-1133">Transmembrane helix</keyword>
<keyword evidence="1" id="KW-0812">Transmembrane</keyword>
<dbReference type="InterPro" id="IPR027417">
    <property type="entry name" value="P-loop_NTPase"/>
</dbReference>
<dbReference type="Proteomes" id="UP000037923">
    <property type="component" value="Unassembled WGS sequence"/>
</dbReference>
<feature type="transmembrane region" description="Helical" evidence="1">
    <location>
        <begin position="550"/>
        <end position="571"/>
    </location>
</feature>
<dbReference type="VEuPathDB" id="TriTrypDB:LpyrH10_30_0040"/>
<dbReference type="OrthoDB" id="10020961at2759"/>